<name>A0A1I0J457_9FIRM</name>
<dbReference type="Gene3D" id="1.20.120.530">
    <property type="entry name" value="GntR ligand-binding domain-like"/>
    <property type="match status" value="1"/>
</dbReference>
<dbReference type="GO" id="GO:0003700">
    <property type="term" value="F:DNA-binding transcription factor activity"/>
    <property type="evidence" value="ECO:0007669"/>
    <property type="project" value="InterPro"/>
</dbReference>
<dbReference type="GeneID" id="93276118"/>
<evidence type="ECO:0000256" key="2">
    <source>
        <dbReference type="ARBA" id="ARBA00023125"/>
    </source>
</evidence>
<dbReference type="Pfam" id="PF07729">
    <property type="entry name" value="FCD"/>
    <property type="match status" value="1"/>
</dbReference>
<proteinExistence type="predicted"/>
<dbReference type="InterPro" id="IPR000524">
    <property type="entry name" value="Tscrpt_reg_HTH_GntR"/>
</dbReference>
<reference evidence="6" key="1">
    <citation type="submission" date="2016-10" db="EMBL/GenBank/DDBJ databases">
        <authorList>
            <person name="Varghese N."/>
            <person name="Submissions S."/>
        </authorList>
    </citation>
    <scope>NUCLEOTIDE SEQUENCE [LARGE SCALE GENOMIC DNA]</scope>
    <source>
        <strain evidence="6">NLAE-zl-G277</strain>
    </source>
</reference>
<keyword evidence="1" id="KW-0805">Transcription regulation</keyword>
<evidence type="ECO:0000313" key="6">
    <source>
        <dbReference type="Proteomes" id="UP000198508"/>
    </source>
</evidence>
<dbReference type="PANTHER" id="PTHR43537:SF24">
    <property type="entry name" value="GLUCONATE OPERON TRANSCRIPTIONAL REPRESSOR"/>
    <property type="match status" value="1"/>
</dbReference>
<dbReference type="SMART" id="SM00345">
    <property type="entry name" value="HTH_GNTR"/>
    <property type="match status" value="1"/>
</dbReference>
<keyword evidence="6" id="KW-1185">Reference proteome</keyword>
<dbReference type="STRING" id="460384.SAMN05216313_12633"/>
<keyword evidence="3" id="KW-0804">Transcription</keyword>
<dbReference type="InterPro" id="IPR000485">
    <property type="entry name" value="AsnC-type_HTH_dom"/>
</dbReference>
<organism evidence="5 6">
    <name type="scientific">Enterocloster lavalensis</name>
    <dbReference type="NCBI Taxonomy" id="460384"/>
    <lineage>
        <taxon>Bacteria</taxon>
        <taxon>Bacillati</taxon>
        <taxon>Bacillota</taxon>
        <taxon>Clostridia</taxon>
        <taxon>Lachnospirales</taxon>
        <taxon>Lachnospiraceae</taxon>
        <taxon>Enterocloster</taxon>
    </lineage>
</organism>
<dbReference type="GO" id="GO:0043565">
    <property type="term" value="F:sequence-specific DNA binding"/>
    <property type="evidence" value="ECO:0007669"/>
    <property type="project" value="InterPro"/>
</dbReference>
<evidence type="ECO:0000313" key="5">
    <source>
        <dbReference type="EMBL" id="SEU04538.1"/>
    </source>
</evidence>
<dbReference type="Gene3D" id="1.10.10.10">
    <property type="entry name" value="Winged helix-like DNA-binding domain superfamily/Winged helix DNA-binding domain"/>
    <property type="match status" value="1"/>
</dbReference>
<dbReference type="RefSeq" id="WP_007717240.1">
    <property type="nucleotide sequence ID" value="NZ_CABJCG010000031.1"/>
</dbReference>
<dbReference type="Proteomes" id="UP000198508">
    <property type="component" value="Unassembled WGS sequence"/>
</dbReference>
<evidence type="ECO:0000259" key="4">
    <source>
        <dbReference type="PROSITE" id="PS50949"/>
    </source>
</evidence>
<evidence type="ECO:0000256" key="3">
    <source>
        <dbReference type="ARBA" id="ARBA00023163"/>
    </source>
</evidence>
<dbReference type="InterPro" id="IPR036390">
    <property type="entry name" value="WH_DNA-bd_sf"/>
</dbReference>
<dbReference type="InterPro" id="IPR036388">
    <property type="entry name" value="WH-like_DNA-bd_sf"/>
</dbReference>
<feature type="domain" description="HTH gntR-type" evidence="4">
    <location>
        <begin position="13"/>
        <end position="80"/>
    </location>
</feature>
<dbReference type="PROSITE" id="PS50949">
    <property type="entry name" value="HTH_GNTR"/>
    <property type="match status" value="1"/>
</dbReference>
<gene>
    <name evidence="5" type="ORF">SAMN05216313_12633</name>
</gene>
<dbReference type="EMBL" id="FOIM01000026">
    <property type="protein sequence ID" value="SEU04538.1"/>
    <property type="molecule type" value="Genomic_DNA"/>
</dbReference>
<dbReference type="SMART" id="SM00895">
    <property type="entry name" value="FCD"/>
    <property type="match status" value="1"/>
</dbReference>
<dbReference type="AlphaFoldDB" id="A0A1I0J457"/>
<dbReference type="Pfam" id="PF00392">
    <property type="entry name" value="GntR"/>
    <property type="match status" value="1"/>
</dbReference>
<sequence length="233" mass="27036">MENNFKVNMNEYLPLRDVVFNTLRQAILKGELAPGERLMEIQLAEKLGVSRTPIREAIRKLELEGLVLMIPRKGAEVAKISEKSLRDVLEVRRSLEELAIELACQRMTEEELAQLEQAQAAFSSAISRGVAMPIAETDEHYHDIIYQGTYNDKLVQMLNNLREQMYRYRLEYIKDEDKRQVLLVEHEHILAALKGRNIAEAKTAMREHIDNQEITVSRNIKEKEQEKPVRGRK</sequence>
<keyword evidence="2 5" id="KW-0238">DNA-binding</keyword>
<dbReference type="PRINTS" id="PR00035">
    <property type="entry name" value="HTHGNTR"/>
</dbReference>
<dbReference type="SUPFAM" id="SSF46785">
    <property type="entry name" value="Winged helix' DNA-binding domain"/>
    <property type="match status" value="1"/>
</dbReference>
<dbReference type="InterPro" id="IPR008920">
    <property type="entry name" value="TF_FadR/GntR_C"/>
</dbReference>
<accession>A0A1I0J457</accession>
<dbReference type="SUPFAM" id="SSF48008">
    <property type="entry name" value="GntR ligand-binding domain-like"/>
    <property type="match status" value="1"/>
</dbReference>
<dbReference type="PANTHER" id="PTHR43537">
    <property type="entry name" value="TRANSCRIPTIONAL REGULATOR, GNTR FAMILY"/>
    <property type="match status" value="1"/>
</dbReference>
<dbReference type="PRINTS" id="PR00033">
    <property type="entry name" value="HTHASNC"/>
</dbReference>
<dbReference type="InterPro" id="IPR011711">
    <property type="entry name" value="GntR_C"/>
</dbReference>
<evidence type="ECO:0000256" key="1">
    <source>
        <dbReference type="ARBA" id="ARBA00023015"/>
    </source>
</evidence>
<dbReference type="CDD" id="cd07377">
    <property type="entry name" value="WHTH_GntR"/>
    <property type="match status" value="1"/>
</dbReference>
<protein>
    <submittedName>
        <fullName evidence="5">DNA-binding transcriptional regulator, GntR family</fullName>
    </submittedName>
</protein>